<comment type="caution">
    <text evidence="1">The sequence shown here is derived from an EMBL/GenBank/DDBJ whole genome shotgun (WGS) entry which is preliminary data.</text>
</comment>
<reference evidence="1" key="2">
    <citation type="submission" date="2023-06" db="EMBL/GenBank/DDBJ databases">
        <authorList>
            <consortium name="Lawrence Berkeley National Laboratory"/>
            <person name="Haridas S."/>
            <person name="Hensen N."/>
            <person name="Bonometti L."/>
            <person name="Westerberg I."/>
            <person name="Brannstrom I.O."/>
            <person name="Guillou S."/>
            <person name="Cros-Aarteil S."/>
            <person name="Calhoun S."/>
            <person name="Kuo A."/>
            <person name="Mondo S."/>
            <person name="Pangilinan J."/>
            <person name="Riley R."/>
            <person name="Labutti K."/>
            <person name="Andreopoulos B."/>
            <person name="Lipzen A."/>
            <person name="Chen C."/>
            <person name="Yanf M."/>
            <person name="Daum C."/>
            <person name="Ng V."/>
            <person name="Clum A."/>
            <person name="Steindorff A."/>
            <person name="Ohm R."/>
            <person name="Martin F."/>
            <person name="Silar P."/>
            <person name="Natvig D."/>
            <person name="Lalanne C."/>
            <person name="Gautier V."/>
            <person name="Ament-Velasquez S.L."/>
            <person name="Kruys A."/>
            <person name="Hutchinson M.I."/>
            <person name="Powell A.J."/>
            <person name="Barry K."/>
            <person name="Miller A.N."/>
            <person name="Grigoriev I.V."/>
            <person name="Debuchy R."/>
            <person name="Gladieux P."/>
            <person name="Thoren M.H."/>
            <person name="Johannesson H."/>
        </authorList>
    </citation>
    <scope>NUCLEOTIDE SEQUENCE</scope>
    <source>
        <strain evidence="1">CBS 958.72</strain>
    </source>
</reference>
<gene>
    <name evidence="1" type="ORF">B0T24DRAFT_633690</name>
</gene>
<name>A0AAE0N1M3_9PEZI</name>
<reference evidence="1" key="1">
    <citation type="journal article" date="2023" name="Mol. Phylogenet. Evol.">
        <title>Genome-scale phylogeny and comparative genomics of the fungal order Sordariales.</title>
        <authorList>
            <person name="Hensen N."/>
            <person name="Bonometti L."/>
            <person name="Westerberg I."/>
            <person name="Brannstrom I.O."/>
            <person name="Guillou S."/>
            <person name="Cros-Aarteil S."/>
            <person name="Calhoun S."/>
            <person name="Haridas S."/>
            <person name="Kuo A."/>
            <person name="Mondo S."/>
            <person name="Pangilinan J."/>
            <person name="Riley R."/>
            <person name="LaButti K."/>
            <person name="Andreopoulos B."/>
            <person name="Lipzen A."/>
            <person name="Chen C."/>
            <person name="Yan M."/>
            <person name="Daum C."/>
            <person name="Ng V."/>
            <person name="Clum A."/>
            <person name="Steindorff A."/>
            <person name="Ohm R.A."/>
            <person name="Martin F."/>
            <person name="Silar P."/>
            <person name="Natvig D.O."/>
            <person name="Lalanne C."/>
            <person name="Gautier V."/>
            <person name="Ament-Velasquez S.L."/>
            <person name="Kruys A."/>
            <person name="Hutchinson M.I."/>
            <person name="Powell A.J."/>
            <person name="Barry K."/>
            <person name="Miller A.N."/>
            <person name="Grigoriev I.V."/>
            <person name="Debuchy R."/>
            <person name="Gladieux P."/>
            <person name="Hiltunen Thoren M."/>
            <person name="Johannesson H."/>
        </authorList>
    </citation>
    <scope>NUCLEOTIDE SEQUENCE</scope>
    <source>
        <strain evidence="1">CBS 958.72</strain>
    </source>
</reference>
<proteinExistence type="predicted"/>
<evidence type="ECO:0000313" key="2">
    <source>
        <dbReference type="Proteomes" id="UP001287356"/>
    </source>
</evidence>
<accession>A0AAE0N1M3</accession>
<evidence type="ECO:0000313" key="1">
    <source>
        <dbReference type="EMBL" id="KAK3366808.1"/>
    </source>
</evidence>
<keyword evidence="2" id="KW-1185">Reference proteome</keyword>
<organism evidence="1 2">
    <name type="scientific">Lasiosphaeria ovina</name>
    <dbReference type="NCBI Taxonomy" id="92902"/>
    <lineage>
        <taxon>Eukaryota</taxon>
        <taxon>Fungi</taxon>
        <taxon>Dikarya</taxon>
        <taxon>Ascomycota</taxon>
        <taxon>Pezizomycotina</taxon>
        <taxon>Sordariomycetes</taxon>
        <taxon>Sordariomycetidae</taxon>
        <taxon>Sordariales</taxon>
        <taxon>Lasiosphaeriaceae</taxon>
        <taxon>Lasiosphaeria</taxon>
    </lineage>
</organism>
<protein>
    <submittedName>
        <fullName evidence="1">Uncharacterized protein</fullName>
    </submittedName>
</protein>
<dbReference type="EMBL" id="JAULSN010000007">
    <property type="protein sequence ID" value="KAK3366808.1"/>
    <property type="molecule type" value="Genomic_DNA"/>
</dbReference>
<dbReference type="Proteomes" id="UP001287356">
    <property type="component" value="Unassembled WGS sequence"/>
</dbReference>
<sequence>MWRPFSSSLVCGSLRGMRVSHFAAVSGCQNRYALALARLATLPRRGFLTKREVSVLASADAEGGVVVPKENPNASHPRTFTKKDPRPQDIQIFLSLGDCGVRSIESSPRGPARNSHTHIAPTDGHTLGRPVLLASKCRQVGLGRNQAVYDLGSQHVVARRDDMMMTGDGRP</sequence>
<dbReference type="AlphaFoldDB" id="A0AAE0N1M3"/>